<keyword evidence="2 4" id="KW-0238">DNA-binding</keyword>
<feature type="domain" description="Core-binding (CB)" evidence="6">
    <location>
        <begin position="6"/>
        <end position="97"/>
    </location>
</feature>
<evidence type="ECO:0000256" key="2">
    <source>
        <dbReference type="ARBA" id="ARBA00023125"/>
    </source>
</evidence>
<keyword evidence="1" id="KW-0229">DNA integration</keyword>
<evidence type="ECO:0000256" key="4">
    <source>
        <dbReference type="PROSITE-ProRule" id="PRU01248"/>
    </source>
</evidence>
<dbReference type="SUPFAM" id="SSF56349">
    <property type="entry name" value="DNA breaking-rejoining enzymes"/>
    <property type="match status" value="1"/>
</dbReference>
<organism evidence="7 8">
    <name type="scientific">Holospora curviuscula</name>
    <dbReference type="NCBI Taxonomy" id="1082868"/>
    <lineage>
        <taxon>Bacteria</taxon>
        <taxon>Pseudomonadati</taxon>
        <taxon>Pseudomonadota</taxon>
        <taxon>Alphaproteobacteria</taxon>
        <taxon>Holosporales</taxon>
        <taxon>Holosporaceae</taxon>
        <taxon>Holospora</taxon>
    </lineage>
</organism>
<dbReference type="InterPro" id="IPR013762">
    <property type="entry name" value="Integrase-like_cat_sf"/>
</dbReference>
<evidence type="ECO:0000256" key="3">
    <source>
        <dbReference type="ARBA" id="ARBA00023172"/>
    </source>
</evidence>
<dbReference type="PROSITE" id="PS51898">
    <property type="entry name" value="TYR_RECOMBINASE"/>
    <property type="match status" value="1"/>
</dbReference>
<reference evidence="7 8" key="1">
    <citation type="submission" date="2017-11" db="EMBL/GenBank/DDBJ databases">
        <title>Comparative genomic analysis of Holospora spp., intranuclear symbionts of paramecia.</title>
        <authorList>
            <person name="Garushyants S.K."/>
            <person name="Beliavskaya A."/>
            <person name="Malko D.B."/>
            <person name="Logacheva M.D."/>
            <person name="Rautian M.S."/>
            <person name="Gelfand M.S."/>
        </authorList>
    </citation>
    <scope>NUCLEOTIDE SEQUENCE [LARGE SCALE GENOMIC DNA]</scope>
    <source>
        <strain evidence="8">02AZ16</strain>
    </source>
</reference>
<keyword evidence="8" id="KW-1185">Reference proteome</keyword>
<dbReference type="InterPro" id="IPR050090">
    <property type="entry name" value="Tyrosine_recombinase_XerCD"/>
</dbReference>
<accession>A0A2S5R778</accession>
<comment type="caution">
    <text evidence="7">The sequence shown here is derived from an EMBL/GenBank/DDBJ whole genome shotgun (WGS) entry which is preliminary data.</text>
</comment>
<dbReference type="PROSITE" id="PS51900">
    <property type="entry name" value="CB"/>
    <property type="match status" value="1"/>
</dbReference>
<dbReference type="GO" id="GO:0015074">
    <property type="term" value="P:DNA integration"/>
    <property type="evidence" value="ECO:0007669"/>
    <property type="project" value="UniProtKB-KW"/>
</dbReference>
<dbReference type="PANTHER" id="PTHR30349:SF90">
    <property type="entry name" value="TYROSINE RECOMBINASE XERD"/>
    <property type="match status" value="1"/>
</dbReference>
<dbReference type="GO" id="GO:0003677">
    <property type="term" value="F:DNA binding"/>
    <property type="evidence" value="ECO:0007669"/>
    <property type="project" value="UniProtKB-UniRule"/>
</dbReference>
<dbReference type="InterPro" id="IPR004107">
    <property type="entry name" value="Integrase_SAM-like_N"/>
</dbReference>
<feature type="domain" description="Tyr recombinase" evidence="5">
    <location>
        <begin position="118"/>
        <end position="324"/>
    </location>
</feature>
<dbReference type="Proteomes" id="UP000239425">
    <property type="component" value="Unassembled WGS sequence"/>
</dbReference>
<dbReference type="Gene3D" id="1.10.150.130">
    <property type="match status" value="1"/>
</dbReference>
<evidence type="ECO:0000259" key="5">
    <source>
        <dbReference type="PROSITE" id="PS51898"/>
    </source>
</evidence>
<evidence type="ECO:0000256" key="1">
    <source>
        <dbReference type="ARBA" id="ARBA00022908"/>
    </source>
</evidence>
<evidence type="ECO:0000313" key="7">
    <source>
        <dbReference type="EMBL" id="PPE03160.1"/>
    </source>
</evidence>
<dbReference type="InterPro" id="IPR011010">
    <property type="entry name" value="DNA_brk_join_enz"/>
</dbReference>
<evidence type="ECO:0000313" key="8">
    <source>
        <dbReference type="Proteomes" id="UP000239425"/>
    </source>
</evidence>
<protein>
    <submittedName>
        <fullName evidence="7">Tyrosine recombinase XerC</fullName>
    </submittedName>
</protein>
<keyword evidence="3" id="KW-0233">DNA recombination</keyword>
<dbReference type="OrthoDB" id="9801717at2"/>
<name>A0A2S5R778_9PROT</name>
<dbReference type="Pfam" id="PF02899">
    <property type="entry name" value="Phage_int_SAM_1"/>
    <property type="match status" value="1"/>
</dbReference>
<dbReference type="RefSeq" id="WP_104207313.1">
    <property type="nucleotide sequence ID" value="NZ_PHHC01000135.1"/>
</dbReference>
<gene>
    <name evidence="7" type="ORF">HCUR_01399</name>
</gene>
<proteinExistence type="predicted"/>
<dbReference type="PANTHER" id="PTHR30349">
    <property type="entry name" value="PHAGE INTEGRASE-RELATED"/>
    <property type="match status" value="1"/>
</dbReference>
<dbReference type="InterPro" id="IPR002104">
    <property type="entry name" value="Integrase_catalytic"/>
</dbReference>
<evidence type="ECO:0000259" key="6">
    <source>
        <dbReference type="PROSITE" id="PS51900"/>
    </source>
</evidence>
<dbReference type="GO" id="GO:0006310">
    <property type="term" value="P:DNA recombination"/>
    <property type="evidence" value="ECO:0007669"/>
    <property type="project" value="UniProtKB-KW"/>
</dbReference>
<dbReference type="Pfam" id="PF00589">
    <property type="entry name" value="Phage_integrase"/>
    <property type="match status" value="1"/>
</dbReference>
<dbReference type="Gene3D" id="1.10.443.10">
    <property type="entry name" value="Intergrase catalytic core"/>
    <property type="match status" value="1"/>
</dbReference>
<dbReference type="AlphaFoldDB" id="A0A2S5R778"/>
<sequence length="332" mass="38549">MTSSLLTYPEMFQEFKIWGIHTKKKSVLTLTRYKQEIFSFLEFLTQHWGKPIEHTSFQNVTHQDIRSFFAWRMGQGVQKETNAIAFSALKFWFAFLKTKTLVTEIPYEKLKRPKCRTSLPKALSLYQTRRLIKNFYPETIEHTSGCSLEKEPNALSQSSSIPWEDLRDYSLILLLYGAGVRIHEALSLNRSHWPLQDPWLLTIQGKRHTARSIFLLEEVRTAVQSYLTSCPYGYQKDIPLPLFLGTRGKRLQACVLQKRLRFLRSALGLAHHTTPHALRHSFASHLLHQGVDLRDIQTLLGHVSLRSTQQYLHISPQALSSIHKKFHPRSSL</sequence>
<dbReference type="EMBL" id="PHHC01000135">
    <property type="protein sequence ID" value="PPE03160.1"/>
    <property type="molecule type" value="Genomic_DNA"/>
</dbReference>
<dbReference type="InterPro" id="IPR010998">
    <property type="entry name" value="Integrase_recombinase_N"/>
</dbReference>
<dbReference type="InterPro" id="IPR044068">
    <property type="entry name" value="CB"/>
</dbReference>